<organism evidence="3 4">
    <name type="scientific">Penicillium roqueforti (strain FM164)</name>
    <dbReference type="NCBI Taxonomy" id="1365484"/>
    <lineage>
        <taxon>Eukaryota</taxon>
        <taxon>Fungi</taxon>
        <taxon>Dikarya</taxon>
        <taxon>Ascomycota</taxon>
        <taxon>Pezizomycotina</taxon>
        <taxon>Eurotiomycetes</taxon>
        <taxon>Eurotiomycetidae</taxon>
        <taxon>Eurotiales</taxon>
        <taxon>Aspergillaceae</taxon>
        <taxon>Penicillium</taxon>
    </lineage>
</organism>
<name>W6Q489_PENRF</name>
<accession>W6Q489</accession>
<dbReference type="Proteomes" id="UP000030686">
    <property type="component" value="Unassembled WGS sequence"/>
</dbReference>
<keyword evidence="2" id="KW-0472">Membrane</keyword>
<proteinExistence type="predicted"/>
<protein>
    <submittedName>
        <fullName evidence="3">Genomic scaffold, ProqFM164S02</fullName>
    </submittedName>
</protein>
<keyword evidence="4" id="KW-1185">Reference proteome</keyword>
<keyword evidence="2" id="KW-0812">Transmembrane</keyword>
<gene>
    <name evidence="3" type="ORF">PROQFM164_S02g001583</name>
</gene>
<evidence type="ECO:0000256" key="1">
    <source>
        <dbReference type="SAM" id="MobiDB-lite"/>
    </source>
</evidence>
<dbReference type="EMBL" id="HG792016">
    <property type="protein sequence ID" value="CDM31433.1"/>
    <property type="molecule type" value="Genomic_DNA"/>
</dbReference>
<reference evidence="3" key="1">
    <citation type="journal article" date="2014" name="Nat. Commun.">
        <title>Multiple recent horizontal transfers of a large genomic region in cheese making fungi.</title>
        <authorList>
            <person name="Cheeseman K."/>
            <person name="Ropars J."/>
            <person name="Renault P."/>
            <person name="Dupont J."/>
            <person name="Gouzy J."/>
            <person name="Branca A."/>
            <person name="Abraham A.L."/>
            <person name="Ceppi M."/>
            <person name="Conseiller E."/>
            <person name="Debuchy R."/>
            <person name="Malagnac F."/>
            <person name="Goarin A."/>
            <person name="Silar P."/>
            <person name="Lacoste S."/>
            <person name="Sallet E."/>
            <person name="Bensimon A."/>
            <person name="Giraud T."/>
            <person name="Brygoo Y."/>
        </authorList>
    </citation>
    <scope>NUCLEOTIDE SEQUENCE [LARGE SCALE GENOMIC DNA]</scope>
    <source>
        <strain evidence="3">FM164</strain>
    </source>
</reference>
<feature type="transmembrane region" description="Helical" evidence="2">
    <location>
        <begin position="33"/>
        <end position="52"/>
    </location>
</feature>
<dbReference type="AlphaFoldDB" id="W6Q489"/>
<sequence>MGPQWAPTMGRGPKKKAQSPSWAQEPGPKPSPFVGWAGLGFGLCGFCGSLYYRSLY</sequence>
<evidence type="ECO:0000313" key="3">
    <source>
        <dbReference type="EMBL" id="CDM31433.1"/>
    </source>
</evidence>
<keyword evidence="2" id="KW-1133">Transmembrane helix</keyword>
<feature type="region of interest" description="Disordered" evidence="1">
    <location>
        <begin position="1"/>
        <end position="28"/>
    </location>
</feature>
<evidence type="ECO:0000256" key="2">
    <source>
        <dbReference type="SAM" id="Phobius"/>
    </source>
</evidence>
<evidence type="ECO:0000313" key="4">
    <source>
        <dbReference type="Proteomes" id="UP000030686"/>
    </source>
</evidence>